<dbReference type="Proteomes" id="UP000566819">
    <property type="component" value="Unassembled WGS sequence"/>
</dbReference>
<comment type="caution">
    <text evidence="1">The sequence shown here is derived from an EMBL/GenBank/DDBJ whole genome shotgun (WGS) entry which is preliminary data.</text>
</comment>
<sequence length="114" mass="13628">MCLITKYTFKCAHPKEVRYDIKPSNACEPFLADPRNYTHPHPLTSQTEVRKECHICLTKRIKEFVEYIKSKELEEEAKLEPGIKIMFPWLMSELQDLEKERDELRDMDRDMPVL</sequence>
<reference evidence="1 2" key="1">
    <citation type="submission" date="2020-03" db="EMBL/GenBank/DDBJ databases">
        <title>Draft Genome Sequence of Cudoniella acicularis.</title>
        <authorList>
            <person name="Buettner E."/>
            <person name="Kellner H."/>
        </authorList>
    </citation>
    <scope>NUCLEOTIDE SEQUENCE [LARGE SCALE GENOMIC DNA]</scope>
    <source>
        <strain evidence="1 2">DSM 108380</strain>
    </source>
</reference>
<proteinExistence type="predicted"/>
<organism evidence="1 2">
    <name type="scientific">Cudoniella acicularis</name>
    <dbReference type="NCBI Taxonomy" id="354080"/>
    <lineage>
        <taxon>Eukaryota</taxon>
        <taxon>Fungi</taxon>
        <taxon>Dikarya</taxon>
        <taxon>Ascomycota</taxon>
        <taxon>Pezizomycotina</taxon>
        <taxon>Leotiomycetes</taxon>
        <taxon>Helotiales</taxon>
        <taxon>Tricladiaceae</taxon>
        <taxon>Cudoniella</taxon>
    </lineage>
</organism>
<evidence type="ECO:0000313" key="1">
    <source>
        <dbReference type="EMBL" id="KAF4625306.1"/>
    </source>
</evidence>
<dbReference type="EMBL" id="JAAMPI010001415">
    <property type="protein sequence ID" value="KAF4625306.1"/>
    <property type="molecule type" value="Genomic_DNA"/>
</dbReference>
<accession>A0A8H4R9L4</accession>
<evidence type="ECO:0000313" key="2">
    <source>
        <dbReference type="Proteomes" id="UP000566819"/>
    </source>
</evidence>
<dbReference type="AlphaFoldDB" id="A0A8H4R9L4"/>
<name>A0A8H4R9L4_9HELO</name>
<gene>
    <name evidence="1" type="ORF">G7Y89_g12863</name>
</gene>
<protein>
    <submittedName>
        <fullName evidence="1">Uncharacterized protein</fullName>
    </submittedName>
</protein>
<keyword evidence="2" id="KW-1185">Reference proteome</keyword>